<dbReference type="Proteomes" id="UP000530514">
    <property type="component" value="Unassembled WGS sequence"/>
</dbReference>
<reference evidence="1 2" key="1">
    <citation type="submission" date="2020-07" db="EMBL/GenBank/DDBJ databases">
        <authorList>
            <person name="Feng H."/>
        </authorList>
    </citation>
    <scope>NUCLEOTIDE SEQUENCE [LARGE SCALE GENOMIC DNA]</scope>
    <source>
        <strain evidence="2">s-11</strain>
    </source>
</reference>
<comment type="caution">
    <text evidence="1">The sequence shown here is derived from an EMBL/GenBank/DDBJ whole genome shotgun (WGS) entry which is preliminary data.</text>
</comment>
<name>A0A7W1XAU5_9BACL</name>
<dbReference type="OrthoDB" id="9808195at2"/>
<accession>A0A7W1XAU5</accession>
<keyword evidence="2" id="KW-1185">Reference proteome</keyword>
<organism evidence="1 2">
    <name type="scientific">Thermoactinomyces daqus</name>
    <dbReference type="NCBI Taxonomy" id="1329516"/>
    <lineage>
        <taxon>Bacteria</taxon>
        <taxon>Bacillati</taxon>
        <taxon>Bacillota</taxon>
        <taxon>Bacilli</taxon>
        <taxon>Bacillales</taxon>
        <taxon>Thermoactinomycetaceae</taxon>
        <taxon>Thermoactinomyces</taxon>
    </lineage>
</organism>
<dbReference type="AlphaFoldDB" id="A0A7W1XAU5"/>
<dbReference type="EMBL" id="JACEIP010000013">
    <property type="protein sequence ID" value="MBA4543189.1"/>
    <property type="molecule type" value="Genomic_DNA"/>
</dbReference>
<evidence type="ECO:0000313" key="2">
    <source>
        <dbReference type="Proteomes" id="UP000530514"/>
    </source>
</evidence>
<gene>
    <name evidence="1" type="ORF">H1164_09785</name>
</gene>
<proteinExistence type="predicted"/>
<sequence length="53" mass="6501">MWRIQKEDRNRDQMNLQGTADIADKSYLPLDSWEWKGFVFEPGPFDKNKWKKR</sequence>
<evidence type="ECO:0000313" key="1">
    <source>
        <dbReference type="EMBL" id="MBA4543189.1"/>
    </source>
</evidence>
<protein>
    <submittedName>
        <fullName evidence="1">Uncharacterized protein</fullName>
    </submittedName>
</protein>
<dbReference type="RefSeq" id="WP_160173839.1">
    <property type="nucleotide sequence ID" value="NZ_JACEIP010000013.1"/>
</dbReference>